<dbReference type="GeneID" id="81600666"/>
<reference evidence="2" key="2">
    <citation type="journal article" date="2023" name="IMA Fungus">
        <title>Comparative genomic study of the Penicillium genus elucidates a diverse pangenome and 15 lateral gene transfer events.</title>
        <authorList>
            <person name="Petersen C."/>
            <person name="Sorensen T."/>
            <person name="Nielsen M.R."/>
            <person name="Sondergaard T.E."/>
            <person name="Sorensen J.L."/>
            <person name="Fitzpatrick D.A."/>
            <person name="Frisvad J.C."/>
            <person name="Nielsen K.L."/>
        </authorList>
    </citation>
    <scope>NUCLEOTIDE SEQUENCE</scope>
    <source>
        <strain evidence="2">IBT 16125</strain>
    </source>
</reference>
<proteinExistence type="predicted"/>
<dbReference type="SUPFAM" id="SSF81383">
    <property type="entry name" value="F-box domain"/>
    <property type="match status" value="1"/>
</dbReference>
<name>A0AAD6C6G0_9EURO</name>
<comment type="caution">
    <text evidence="2">The sequence shown here is derived from an EMBL/GenBank/DDBJ whole genome shotgun (WGS) entry which is preliminary data.</text>
</comment>
<dbReference type="Pfam" id="PF00646">
    <property type="entry name" value="F-box"/>
    <property type="match status" value="1"/>
</dbReference>
<keyword evidence="3" id="KW-1185">Reference proteome</keyword>
<sequence>MRDEWLIQQSRCLTQSTHGSSSNHNVQHSRIESDTDPEISAFATVTGTTELLEMILLHLDLRSLLKAQQVCQRWKQTIALSVQLQQALYLQSAKPNSTKRTSNPLIEEIILPQMLLRSRNFIIPGKYPNFEPCFRKEASWRKMLPQQTPTSTIGVIEIVRHEKYKFTKLAVQPGSLRMEHLIDAMENGVLMPTPNNRVLWTTVARSLNFEIWGQNWVQSKSPLPEGTPWIPANIDWDTLRLGVASMCLERHDCDFVIVSEWPQRLFQDDMCPCQKTILDRWLEDSFCQCEVVVAREEAGHTYAFKEGNVPVLRQLCEQCFCRRRFARRLLIP</sequence>
<reference evidence="2" key="1">
    <citation type="submission" date="2022-12" db="EMBL/GenBank/DDBJ databases">
        <authorList>
            <person name="Petersen C."/>
        </authorList>
    </citation>
    <scope>NUCLEOTIDE SEQUENCE</scope>
    <source>
        <strain evidence="2">IBT 16125</strain>
    </source>
</reference>
<evidence type="ECO:0000313" key="2">
    <source>
        <dbReference type="EMBL" id="KAJ5450592.1"/>
    </source>
</evidence>
<evidence type="ECO:0000259" key="1">
    <source>
        <dbReference type="Pfam" id="PF00646"/>
    </source>
</evidence>
<accession>A0AAD6C6G0</accession>
<dbReference type="EMBL" id="JAPVEA010000006">
    <property type="protein sequence ID" value="KAJ5450592.1"/>
    <property type="molecule type" value="Genomic_DNA"/>
</dbReference>
<dbReference type="InterPro" id="IPR001810">
    <property type="entry name" value="F-box_dom"/>
</dbReference>
<evidence type="ECO:0000313" key="3">
    <source>
        <dbReference type="Proteomes" id="UP001213681"/>
    </source>
</evidence>
<dbReference type="Gene3D" id="1.20.1280.50">
    <property type="match status" value="1"/>
</dbReference>
<dbReference type="AlphaFoldDB" id="A0AAD6C6G0"/>
<gene>
    <name evidence="2" type="ORF">N7458_007041</name>
</gene>
<dbReference type="InterPro" id="IPR036047">
    <property type="entry name" value="F-box-like_dom_sf"/>
</dbReference>
<dbReference type="RefSeq" id="XP_056766127.1">
    <property type="nucleotide sequence ID" value="XM_056910423.1"/>
</dbReference>
<dbReference type="Proteomes" id="UP001213681">
    <property type="component" value="Unassembled WGS sequence"/>
</dbReference>
<organism evidence="2 3">
    <name type="scientific">Penicillium daleae</name>
    <dbReference type="NCBI Taxonomy" id="63821"/>
    <lineage>
        <taxon>Eukaryota</taxon>
        <taxon>Fungi</taxon>
        <taxon>Dikarya</taxon>
        <taxon>Ascomycota</taxon>
        <taxon>Pezizomycotina</taxon>
        <taxon>Eurotiomycetes</taxon>
        <taxon>Eurotiomycetidae</taxon>
        <taxon>Eurotiales</taxon>
        <taxon>Aspergillaceae</taxon>
        <taxon>Penicillium</taxon>
    </lineage>
</organism>
<protein>
    <recommendedName>
        <fullName evidence="1">F-box domain-containing protein</fullName>
    </recommendedName>
</protein>
<feature type="domain" description="F-box" evidence="1">
    <location>
        <begin position="50"/>
        <end position="78"/>
    </location>
</feature>